<dbReference type="InterPro" id="IPR001623">
    <property type="entry name" value="DnaJ_domain"/>
</dbReference>
<keyword evidence="2" id="KW-1133">Transmembrane helix</keyword>
<evidence type="ECO:0000313" key="4">
    <source>
        <dbReference type="EMBL" id="EFY06608.1"/>
    </source>
</evidence>
<gene>
    <name evidence="4" type="ORF">HMPREF9444_01604</name>
</gene>
<feature type="domain" description="J" evidence="3">
    <location>
        <begin position="244"/>
        <end position="318"/>
    </location>
</feature>
<comment type="caution">
    <text evidence="4">The sequence shown here is derived from an EMBL/GenBank/DDBJ whole genome shotgun (WGS) entry which is preliminary data.</text>
</comment>
<accession>E8LLI8</accession>
<dbReference type="HOGENOM" id="CLU_874137_0_0_6"/>
<dbReference type="SUPFAM" id="SSF46565">
    <property type="entry name" value="Chaperone J-domain"/>
    <property type="match status" value="1"/>
</dbReference>
<dbReference type="PANTHER" id="PTHR24074">
    <property type="entry name" value="CO-CHAPERONE PROTEIN DJLA"/>
    <property type="match status" value="1"/>
</dbReference>
<evidence type="ECO:0000259" key="3">
    <source>
        <dbReference type="PROSITE" id="PS50076"/>
    </source>
</evidence>
<evidence type="ECO:0000256" key="2">
    <source>
        <dbReference type="SAM" id="Phobius"/>
    </source>
</evidence>
<dbReference type="InterPro" id="IPR050817">
    <property type="entry name" value="DjlA_DnaK_co-chaperone"/>
</dbReference>
<dbReference type="AlphaFoldDB" id="E8LLI8"/>
<organism evidence="4 5">
    <name type="scientific">Succinatimonas hippei (strain DSM 22608 / JCM 16073 / KCTC 15190 / YIT 12066)</name>
    <dbReference type="NCBI Taxonomy" id="762983"/>
    <lineage>
        <taxon>Bacteria</taxon>
        <taxon>Pseudomonadati</taxon>
        <taxon>Pseudomonadota</taxon>
        <taxon>Gammaproteobacteria</taxon>
        <taxon>Aeromonadales</taxon>
        <taxon>Succinivibrionaceae</taxon>
        <taxon>Succinatimonas</taxon>
    </lineage>
</organism>
<name>E8LLI8_SUCHY</name>
<dbReference type="RefSeq" id="WP_009143776.1">
    <property type="nucleotide sequence ID" value="NZ_GL831039.1"/>
</dbReference>
<dbReference type="OrthoDB" id="9779889at2"/>
<dbReference type="SMART" id="SM00271">
    <property type="entry name" value="DnaJ"/>
    <property type="match status" value="1"/>
</dbReference>
<evidence type="ECO:0000313" key="5">
    <source>
        <dbReference type="Proteomes" id="UP000018458"/>
    </source>
</evidence>
<evidence type="ECO:0000256" key="1">
    <source>
        <dbReference type="ARBA" id="ARBA00023186"/>
    </source>
</evidence>
<keyword evidence="2" id="KW-0812">Transmembrane</keyword>
<sequence length="318" mass="37776">MGRLVRFLLVLNMWLGFNYGVLFNLYQALPTNDRFLFMFVYIVLITLPPCIFYAYITFIYEKNYVHYYELKKFTQKKLRSNTMLIETLMAGAGLIYRDGGYKSPEFNSKLLLLQKQISLTDTQIEQLKKTFLNGQSTNFPIKSFIHHLSLIRKIYGPHFSSWMFLALIKLLEVSGHPITYQQSLLKTIERIRGGLKLKQDIYYRLENNFLLFDSKQKSNFTNYSKYTYFYSFSETSGLQQKLKLAYEILGLPINASSEEVRHQYRKLVFKYHPDRLSQAKQQNPEILKETKEKLEKIYSAYQTICKYNHIHVLKHMKN</sequence>
<reference evidence="4 5" key="1">
    <citation type="submission" date="2011-01" db="EMBL/GenBank/DDBJ databases">
        <authorList>
            <person name="Weinstock G."/>
            <person name="Sodergren E."/>
            <person name="Clifton S."/>
            <person name="Fulton L."/>
            <person name="Fulton B."/>
            <person name="Courtney L."/>
            <person name="Fronick C."/>
            <person name="Harrison M."/>
            <person name="Strong C."/>
            <person name="Farmer C."/>
            <person name="Delahaunty K."/>
            <person name="Markovic C."/>
            <person name="Hall O."/>
            <person name="Minx P."/>
            <person name="Tomlinson C."/>
            <person name="Mitreva M."/>
            <person name="Hou S."/>
            <person name="Chen J."/>
            <person name="Wollam A."/>
            <person name="Pepin K.H."/>
            <person name="Johnson M."/>
            <person name="Bhonagiri V."/>
            <person name="Zhang X."/>
            <person name="Suruliraj S."/>
            <person name="Warren W."/>
            <person name="Chinwalla A."/>
            <person name="Mardis E.R."/>
            <person name="Wilson R.K."/>
        </authorList>
    </citation>
    <scope>NUCLEOTIDE SEQUENCE [LARGE SCALE GENOMIC DNA]</scope>
    <source>
        <strain evidence="5">DSM 22608 / JCM 16073 / KCTC 15190 / YIT 12066</strain>
    </source>
</reference>
<keyword evidence="5" id="KW-1185">Reference proteome</keyword>
<dbReference type="Gene3D" id="1.10.287.110">
    <property type="entry name" value="DnaJ domain"/>
    <property type="match status" value="1"/>
</dbReference>
<keyword evidence="1" id="KW-0143">Chaperone</keyword>
<dbReference type="Pfam" id="PF00226">
    <property type="entry name" value="DnaJ"/>
    <property type="match status" value="1"/>
</dbReference>
<proteinExistence type="predicted"/>
<feature type="transmembrane region" description="Helical" evidence="2">
    <location>
        <begin position="35"/>
        <end position="58"/>
    </location>
</feature>
<dbReference type="EMBL" id="AEVO01000106">
    <property type="protein sequence ID" value="EFY06608.1"/>
    <property type="molecule type" value="Genomic_DNA"/>
</dbReference>
<dbReference type="PROSITE" id="PS50076">
    <property type="entry name" value="DNAJ_2"/>
    <property type="match status" value="1"/>
</dbReference>
<protein>
    <submittedName>
        <fullName evidence="4">DnaJ domain protein</fullName>
    </submittedName>
</protein>
<dbReference type="PRINTS" id="PR00625">
    <property type="entry name" value="JDOMAIN"/>
</dbReference>
<dbReference type="STRING" id="762983.HMPREF9444_01604"/>
<dbReference type="InterPro" id="IPR036869">
    <property type="entry name" value="J_dom_sf"/>
</dbReference>
<dbReference type="CDD" id="cd06257">
    <property type="entry name" value="DnaJ"/>
    <property type="match status" value="1"/>
</dbReference>
<dbReference type="eggNOG" id="COG1076">
    <property type="taxonomic scope" value="Bacteria"/>
</dbReference>
<feature type="transmembrane region" description="Helical" evidence="2">
    <location>
        <begin position="7"/>
        <end position="29"/>
    </location>
</feature>
<dbReference type="Proteomes" id="UP000018458">
    <property type="component" value="Unassembled WGS sequence"/>
</dbReference>
<keyword evidence="2" id="KW-0472">Membrane</keyword>